<accession>X1MG24</accession>
<name>X1MG24_9ZZZZ</name>
<dbReference type="EMBL" id="BARV01014248">
    <property type="protein sequence ID" value="GAI30592.1"/>
    <property type="molecule type" value="Genomic_DNA"/>
</dbReference>
<proteinExistence type="predicted"/>
<sequence length="38" mass="4195">SFSGERRWVSSADPKYIVSWLLSVLDFICLSAGFNDGA</sequence>
<reference evidence="1" key="1">
    <citation type="journal article" date="2014" name="Front. Microbiol.">
        <title>High frequency of phylogenetically diverse reductive dehalogenase-homologous genes in deep subseafloor sedimentary metagenomes.</title>
        <authorList>
            <person name="Kawai M."/>
            <person name="Futagami T."/>
            <person name="Toyoda A."/>
            <person name="Takaki Y."/>
            <person name="Nishi S."/>
            <person name="Hori S."/>
            <person name="Arai W."/>
            <person name="Tsubouchi T."/>
            <person name="Morono Y."/>
            <person name="Uchiyama I."/>
            <person name="Ito T."/>
            <person name="Fujiyama A."/>
            <person name="Inagaki F."/>
            <person name="Takami H."/>
        </authorList>
    </citation>
    <scope>NUCLEOTIDE SEQUENCE</scope>
    <source>
        <strain evidence="1">Expedition CK06-06</strain>
    </source>
</reference>
<evidence type="ECO:0000313" key="1">
    <source>
        <dbReference type="EMBL" id="GAI30592.1"/>
    </source>
</evidence>
<gene>
    <name evidence="1" type="ORF">S06H3_25049</name>
</gene>
<comment type="caution">
    <text evidence="1">The sequence shown here is derived from an EMBL/GenBank/DDBJ whole genome shotgun (WGS) entry which is preliminary data.</text>
</comment>
<protein>
    <submittedName>
        <fullName evidence="1">Uncharacterized protein</fullName>
    </submittedName>
</protein>
<feature type="non-terminal residue" evidence="1">
    <location>
        <position position="1"/>
    </location>
</feature>
<dbReference type="AlphaFoldDB" id="X1MG24"/>
<organism evidence="1">
    <name type="scientific">marine sediment metagenome</name>
    <dbReference type="NCBI Taxonomy" id="412755"/>
    <lineage>
        <taxon>unclassified sequences</taxon>
        <taxon>metagenomes</taxon>
        <taxon>ecological metagenomes</taxon>
    </lineage>
</organism>